<dbReference type="AlphaFoldDB" id="A0A4Y2NSX6"/>
<dbReference type="PANTHER" id="PTHR46393">
    <property type="entry name" value="SUSHI DOMAIN-CONTAINING PROTEIN"/>
    <property type="match status" value="1"/>
</dbReference>
<dbReference type="PROSITE" id="PS50234">
    <property type="entry name" value="VWFA"/>
    <property type="match status" value="1"/>
</dbReference>
<dbReference type="SUPFAM" id="SSF57535">
    <property type="entry name" value="Complement control module/SCR domain"/>
    <property type="match status" value="2"/>
</dbReference>
<comment type="caution">
    <text evidence="6">Lacks conserved residue(s) required for the propagation of feature annotation.</text>
</comment>
<dbReference type="PROSITE" id="PS50923">
    <property type="entry name" value="SUSHI"/>
    <property type="match status" value="2"/>
</dbReference>
<gene>
    <name evidence="9" type="primary">C2</name>
    <name evidence="9" type="ORF">AVEN_142968_1</name>
</gene>
<feature type="domain" description="VWFA" evidence="7">
    <location>
        <begin position="169"/>
        <end position="346"/>
    </location>
</feature>
<dbReference type="Pfam" id="PF00084">
    <property type="entry name" value="Sushi"/>
    <property type="match status" value="2"/>
</dbReference>
<dbReference type="InterPro" id="IPR036465">
    <property type="entry name" value="vWFA_dom_sf"/>
</dbReference>
<keyword evidence="10" id="KW-1185">Reference proteome</keyword>
<evidence type="ECO:0000259" key="7">
    <source>
        <dbReference type="PROSITE" id="PS50234"/>
    </source>
</evidence>
<dbReference type="SUPFAM" id="SSF53300">
    <property type="entry name" value="vWA-like"/>
    <property type="match status" value="1"/>
</dbReference>
<evidence type="ECO:0000313" key="9">
    <source>
        <dbReference type="EMBL" id="GBN41490.1"/>
    </source>
</evidence>
<accession>A0A4Y2NSX6</accession>
<dbReference type="CDD" id="cd00033">
    <property type="entry name" value="CCP"/>
    <property type="match status" value="2"/>
</dbReference>
<dbReference type="EMBL" id="BGPR01009667">
    <property type="protein sequence ID" value="GBN41490.1"/>
    <property type="molecule type" value="Genomic_DNA"/>
</dbReference>
<feature type="disulfide bond" evidence="6">
    <location>
        <begin position="89"/>
        <end position="116"/>
    </location>
</feature>
<keyword evidence="2" id="KW-0732">Signal</keyword>
<dbReference type="OrthoDB" id="6127264at2759"/>
<evidence type="ECO:0000256" key="1">
    <source>
        <dbReference type="ARBA" id="ARBA00022659"/>
    </source>
</evidence>
<dbReference type="PANTHER" id="PTHR46393:SF7">
    <property type="entry name" value="COMPLEMENT C2"/>
    <property type="match status" value="1"/>
</dbReference>
<evidence type="ECO:0000313" key="10">
    <source>
        <dbReference type="Proteomes" id="UP000499080"/>
    </source>
</evidence>
<evidence type="ECO:0000256" key="2">
    <source>
        <dbReference type="ARBA" id="ARBA00022729"/>
    </source>
</evidence>
<dbReference type="InterPro" id="IPR035976">
    <property type="entry name" value="Sushi/SCR/CCP_sf"/>
</dbReference>
<keyword evidence="4 6" id="KW-1015">Disulfide bond</keyword>
<evidence type="ECO:0000256" key="4">
    <source>
        <dbReference type="ARBA" id="ARBA00023157"/>
    </source>
</evidence>
<evidence type="ECO:0000259" key="8">
    <source>
        <dbReference type="PROSITE" id="PS50923"/>
    </source>
</evidence>
<organism evidence="9 10">
    <name type="scientific">Araneus ventricosus</name>
    <name type="common">Orbweaver spider</name>
    <name type="synonym">Epeira ventricosa</name>
    <dbReference type="NCBI Taxonomy" id="182803"/>
    <lineage>
        <taxon>Eukaryota</taxon>
        <taxon>Metazoa</taxon>
        <taxon>Ecdysozoa</taxon>
        <taxon>Arthropoda</taxon>
        <taxon>Chelicerata</taxon>
        <taxon>Arachnida</taxon>
        <taxon>Araneae</taxon>
        <taxon>Araneomorphae</taxon>
        <taxon>Entelegynae</taxon>
        <taxon>Araneoidea</taxon>
        <taxon>Araneidae</taxon>
        <taxon>Araneus</taxon>
    </lineage>
</organism>
<dbReference type="CDD" id="cd01450">
    <property type="entry name" value="vWFA_subfamily_ECM"/>
    <property type="match status" value="1"/>
</dbReference>
<dbReference type="InterPro" id="IPR000436">
    <property type="entry name" value="Sushi_SCR_CCP_dom"/>
</dbReference>
<dbReference type="Gene3D" id="3.40.50.410">
    <property type="entry name" value="von Willebrand factor, type A domain"/>
    <property type="match status" value="1"/>
</dbReference>
<sequence length="477" mass="52883">IHCPDPGVPEHGTRIGNSFEIGDKVTFSCFTGYELIGSFERYCMPNGQWTNELARCDHSSNYCPDPGIPVNGMKNSSSYDMGAKIRFSCYGGYTLMGSEVRECLPSREWSGDEAKCFGPYDFDNSAKVSEILKEAVAEKEAEQKQRLEEYKETGSLGRALDLSFEGRLIFYFVFDVSGSIRAENFRKGVDFAKAIVKKVGISEIGARAGALTFSSKVKISFLPLQYNRTEDVLAALDRLNFTGGGTAANSALTRIREELIPLTQNVLKERKIKSTIFILTDGKANMGGDPKEAAELLKQAGVEIYCIGVTNSVLEGSLYKIATHPKEKHVFILQNYAALSYLVEEITNGTIDYSKCGLGIEKLEKKVGRGRMVGGGQATDPWPWMAALYFVRPVRAASAQPVESRHIPDQPAKIRMHDVMSRFNPKEDDVSLFLVLFERQAKIMNIPAENQVAQLISLLPPDIVQLIAREPEEDAKK</sequence>
<dbReference type="InterPro" id="IPR002035">
    <property type="entry name" value="VWF_A"/>
</dbReference>
<keyword evidence="5" id="KW-0325">Glycoprotein</keyword>
<feature type="disulfide bond" evidence="6">
    <location>
        <begin position="29"/>
        <end position="56"/>
    </location>
</feature>
<feature type="non-terminal residue" evidence="9">
    <location>
        <position position="1"/>
    </location>
</feature>
<reference evidence="9 10" key="1">
    <citation type="journal article" date="2019" name="Sci. Rep.">
        <title>Orb-weaving spider Araneus ventricosus genome elucidates the spidroin gene catalogue.</title>
        <authorList>
            <person name="Kono N."/>
            <person name="Nakamura H."/>
            <person name="Ohtoshi R."/>
            <person name="Moran D.A.P."/>
            <person name="Shinohara A."/>
            <person name="Yoshida Y."/>
            <person name="Fujiwara M."/>
            <person name="Mori M."/>
            <person name="Tomita M."/>
            <person name="Arakawa K."/>
        </authorList>
    </citation>
    <scope>NUCLEOTIDE SEQUENCE [LARGE SCALE GENOMIC DNA]</scope>
</reference>
<dbReference type="Proteomes" id="UP000499080">
    <property type="component" value="Unassembled WGS sequence"/>
</dbReference>
<keyword evidence="3" id="KW-0677">Repeat</keyword>
<keyword evidence="1 6" id="KW-0768">Sushi</keyword>
<evidence type="ECO:0000256" key="3">
    <source>
        <dbReference type="ARBA" id="ARBA00022737"/>
    </source>
</evidence>
<feature type="domain" description="Sushi" evidence="8">
    <location>
        <begin position="1"/>
        <end position="58"/>
    </location>
</feature>
<evidence type="ECO:0000256" key="6">
    <source>
        <dbReference type="PROSITE-ProRule" id="PRU00302"/>
    </source>
</evidence>
<comment type="caution">
    <text evidence="9">The sequence shown here is derived from an EMBL/GenBank/DDBJ whole genome shotgun (WGS) entry which is preliminary data.</text>
</comment>
<protein>
    <submittedName>
        <fullName evidence="9">Complement C2</fullName>
    </submittedName>
</protein>
<dbReference type="Pfam" id="PF00092">
    <property type="entry name" value="VWA"/>
    <property type="match status" value="1"/>
</dbReference>
<name>A0A4Y2NSX6_ARAVE</name>
<dbReference type="Gene3D" id="2.10.70.10">
    <property type="entry name" value="Complement Module, domain 1"/>
    <property type="match status" value="2"/>
</dbReference>
<dbReference type="GO" id="GO:0032991">
    <property type="term" value="C:protein-containing complex"/>
    <property type="evidence" value="ECO:0007669"/>
    <property type="project" value="UniProtKB-ARBA"/>
</dbReference>
<feature type="domain" description="Sushi" evidence="8">
    <location>
        <begin position="61"/>
        <end position="118"/>
    </location>
</feature>
<dbReference type="SMART" id="SM00032">
    <property type="entry name" value="CCP"/>
    <property type="match status" value="2"/>
</dbReference>
<evidence type="ECO:0000256" key="5">
    <source>
        <dbReference type="ARBA" id="ARBA00023180"/>
    </source>
</evidence>
<dbReference type="SMART" id="SM00327">
    <property type="entry name" value="VWA"/>
    <property type="match status" value="1"/>
</dbReference>
<proteinExistence type="predicted"/>